<feature type="compositionally biased region" description="Acidic residues" evidence="1">
    <location>
        <begin position="176"/>
        <end position="188"/>
    </location>
</feature>
<evidence type="ECO:0000313" key="2">
    <source>
        <dbReference type="EMBL" id="ESN91516.1"/>
    </source>
</evidence>
<dbReference type="HOGENOM" id="CLU_1143637_0_0_1"/>
<protein>
    <submittedName>
        <fullName evidence="2 3">Uncharacterized protein</fullName>
    </submittedName>
</protein>
<evidence type="ECO:0000313" key="3">
    <source>
        <dbReference type="EnsemblMetazoa" id="HelroP165560"/>
    </source>
</evidence>
<gene>
    <name evidence="3" type="primary">20201105</name>
    <name evidence="2" type="ORF">HELRODRAFT_165560</name>
</gene>
<evidence type="ECO:0000313" key="4">
    <source>
        <dbReference type="Proteomes" id="UP000015101"/>
    </source>
</evidence>
<sequence>MTLVAVVLSTESAESSVSGDKLDRPLVERINIHKDYDDETVHHVVNTTPLVSPGEKINSIMMRMMSRDMLNCKVVHFPPPDQHLYCCQKLEDCQCPGGIATCSHVNKTKSYDKNDDDEGDEDNEDGEENDDGIGDDDYKDAGDYDDENIKDEVVSGAGVNKNDGELKDDDGKDGELEGDNEIGADGDNGEYNIGDFLLAFVSYNDEINKQKLNDQNKDKESEDDEKEDFDKVFLGFSIDLEEK</sequence>
<name>T1EX05_HELRO</name>
<evidence type="ECO:0000256" key="1">
    <source>
        <dbReference type="SAM" id="MobiDB-lite"/>
    </source>
</evidence>
<dbReference type="GeneID" id="20201105"/>
<dbReference type="InParanoid" id="T1EX05"/>
<dbReference type="EnsemblMetazoa" id="HelroT165560">
    <property type="protein sequence ID" value="HelroP165560"/>
    <property type="gene ID" value="HelroG165560"/>
</dbReference>
<dbReference type="CTD" id="20201105"/>
<feature type="compositionally biased region" description="Basic and acidic residues" evidence="1">
    <location>
        <begin position="162"/>
        <end position="175"/>
    </location>
</feature>
<dbReference type="Proteomes" id="UP000015101">
    <property type="component" value="Unassembled WGS sequence"/>
</dbReference>
<dbReference type="RefSeq" id="XP_009030363.1">
    <property type="nucleotide sequence ID" value="XM_009032115.1"/>
</dbReference>
<reference evidence="2 4" key="2">
    <citation type="journal article" date="2013" name="Nature">
        <title>Insights into bilaterian evolution from three spiralian genomes.</title>
        <authorList>
            <person name="Simakov O."/>
            <person name="Marletaz F."/>
            <person name="Cho S.J."/>
            <person name="Edsinger-Gonzales E."/>
            <person name="Havlak P."/>
            <person name="Hellsten U."/>
            <person name="Kuo D.H."/>
            <person name="Larsson T."/>
            <person name="Lv J."/>
            <person name="Arendt D."/>
            <person name="Savage R."/>
            <person name="Osoegawa K."/>
            <person name="de Jong P."/>
            <person name="Grimwood J."/>
            <person name="Chapman J.A."/>
            <person name="Shapiro H."/>
            <person name="Aerts A."/>
            <person name="Otillar R.P."/>
            <person name="Terry A.Y."/>
            <person name="Boore J.L."/>
            <person name="Grigoriev I.V."/>
            <person name="Lindberg D.R."/>
            <person name="Seaver E.C."/>
            <person name="Weisblat D.A."/>
            <person name="Putnam N.H."/>
            <person name="Rokhsar D.S."/>
        </authorList>
    </citation>
    <scope>NUCLEOTIDE SEQUENCE</scope>
</reference>
<dbReference type="EMBL" id="AMQM01002095">
    <property type="status" value="NOT_ANNOTATED_CDS"/>
    <property type="molecule type" value="Genomic_DNA"/>
</dbReference>
<feature type="compositionally biased region" description="Acidic residues" evidence="1">
    <location>
        <begin position="114"/>
        <end position="149"/>
    </location>
</feature>
<reference evidence="4" key="1">
    <citation type="submission" date="2012-12" db="EMBL/GenBank/DDBJ databases">
        <authorList>
            <person name="Hellsten U."/>
            <person name="Grimwood J."/>
            <person name="Chapman J.A."/>
            <person name="Shapiro H."/>
            <person name="Aerts A."/>
            <person name="Otillar R.P."/>
            <person name="Terry A.Y."/>
            <person name="Boore J.L."/>
            <person name="Simakov O."/>
            <person name="Marletaz F."/>
            <person name="Cho S.-J."/>
            <person name="Edsinger-Gonzales E."/>
            <person name="Havlak P."/>
            <person name="Kuo D.-H."/>
            <person name="Larsson T."/>
            <person name="Lv J."/>
            <person name="Arendt D."/>
            <person name="Savage R."/>
            <person name="Osoegawa K."/>
            <person name="de Jong P."/>
            <person name="Lindberg D.R."/>
            <person name="Seaver E.C."/>
            <person name="Weisblat D.A."/>
            <person name="Putnam N.H."/>
            <person name="Grigoriev I.V."/>
            <person name="Rokhsar D.S."/>
        </authorList>
    </citation>
    <scope>NUCLEOTIDE SEQUENCE</scope>
</reference>
<dbReference type="KEGG" id="hro:HELRODRAFT_165560"/>
<dbReference type="EMBL" id="KB097700">
    <property type="protein sequence ID" value="ESN91516.1"/>
    <property type="molecule type" value="Genomic_DNA"/>
</dbReference>
<organism evidence="3 4">
    <name type="scientific">Helobdella robusta</name>
    <name type="common">Californian leech</name>
    <dbReference type="NCBI Taxonomy" id="6412"/>
    <lineage>
        <taxon>Eukaryota</taxon>
        <taxon>Metazoa</taxon>
        <taxon>Spiralia</taxon>
        <taxon>Lophotrochozoa</taxon>
        <taxon>Annelida</taxon>
        <taxon>Clitellata</taxon>
        <taxon>Hirudinea</taxon>
        <taxon>Rhynchobdellida</taxon>
        <taxon>Glossiphoniidae</taxon>
        <taxon>Helobdella</taxon>
    </lineage>
</organism>
<feature type="region of interest" description="Disordered" evidence="1">
    <location>
        <begin position="107"/>
        <end position="190"/>
    </location>
</feature>
<proteinExistence type="predicted"/>
<keyword evidence="4" id="KW-1185">Reference proteome</keyword>
<reference evidence="3" key="3">
    <citation type="submission" date="2015-06" db="UniProtKB">
        <authorList>
            <consortium name="EnsemblMetazoa"/>
        </authorList>
    </citation>
    <scope>IDENTIFICATION</scope>
</reference>
<dbReference type="AlphaFoldDB" id="T1EX05"/>
<accession>T1EX05</accession>